<evidence type="ECO:0000313" key="2">
    <source>
        <dbReference type="EMBL" id="KAK4392580.1"/>
    </source>
</evidence>
<keyword evidence="2" id="KW-0808">Transferase</keyword>
<protein>
    <submittedName>
        <fullName evidence="2">Protein PHYTOCHROME KINASE SUBSTRATE 4</fullName>
    </submittedName>
</protein>
<keyword evidence="3" id="KW-1185">Reference proteome</keyword>
<dbReference type="Proteomes" id="UP001289374">
    <property type="component" value="Unassembled WGS sequence"/>
</dbReference>
<feature type="region of interest" description="Disordered" evidence="1">
    <location>
        <begin position="402"/>
        <end position="433"/>
    </location>
</feature>
<dbReference type="GO" id="GO:0009638">
    <property type="term" value="P:phototropism"/>
    <property type="evidence" value="ECO:0007669"/>
    <property type="project" value="InterPro"/>
</dbReference>
<keyword evidence="2" id="KW-0418">Kinase</keyword>
<evidence type="ECO:0000313" key="3">
    <source>
        <dbReference type="Proteomes" id="UP001289374"/>
    </source>
</evidence>
<reference evidence="2" key="1">
    <citation type="submission" date="2020-06" db="EMBL/GenBank/DDBJ databases">
        <authorList>
            <person name="Li T."/>
            <person name="Hu X."/>
            <person name="Zhang T."/>
            <person name="Song X."/>
            <person name="Zhang H."/>
            <person name="Dai N."/>
            <person name="Sheng W."/>
            <person name="Hou X."/>
            <person name="Wei L."/>
        </authorList>
    </citation>
    <scope>NUCLEOTIDE SEQUENCE</scope>
    <source>
        <strain evidence="2">K16</strain>
        <tissue evidence="2">Leaf</tissue>
    </source>
</reference>
<dbReference type="EMBL" id="JACGWL010000011">
    <property type="protein sequence ID" value="KAK4392580.1"/>
    <property type="molecule type" value="Genomic_DNA"/>
</dbReference>
<evidence type="ECO:0000256" key="1">
    <source>
        <dbReference type="SAM" id="MobiDB-lite"/>
    </source>
</evidence>
<reference evidence="2" key="2">
    <citation type="journal article" date="2024" name="Plant">
        <title>Genomic evolution and insights into agronomic trait innovations of Sesamum species.</title>
        <authorList>
            <person name="Miao H."/>
            <person name="Wang L."/>
            <person name="Qu L."/>
            <person name="Liu H."/>
            <person name="Sun Y."/>
            <person name="Le M."/>
            <person name="Wang Q."/>
            <person name="Wei S."/>
            <person name="Zheng Y."/>
            <person name="Lin W."/>
            <person name="Duan Y."/>
            <person name="Cao H."/>
            <person name="Xiong S."/>
            <person name="Wang X."/>
            <person name="Wei L."/>
            <person name="Li C."/>
            <person name="Ma Q."/>
            <person name="Ju M."/>
            <person name="Zhao R."/>
            <person name="Li G."/>
            <person name="Mu C."/>
            <person name="Tian Q."/>
            <person name="Mei H."/>
            <person name="Zhang T."/>
            <person name="Gao T."/>
            <person name="Zhang H."/>
        </authorList>
    </citation>
    <scope>NUCLEOTIDE SEQUENCE</scope>
    <source>
        <strain evidence="2">K16</strain>
    </source>
</reference>
<comment type="caution">
    <text evidence="2">The sequence shown here is derived from an EMBL/GenBank/DDBJ whole genome shotgun (WGS) entry which is preliminary data.</text>
</comment>
<sequence>MTTQKSAFSTHGGISATTTTAGGLKDMIRRQQLQQEAFHDFHSVSRLSSVSSVERYGRNFRIGSFQATPTASSEASWNSQTGLLSNPPDSVSVSLSNLSSDRSSKRSAGRGKKWFFFGRKCCCAGKKSVQVKEVISGPRSRPVLVINPERISVDKAAQRTNESVEIEHDNYVVSSQNQHRMSASGRSFIDSAVGFSFPILKSPDVVQVTNAALIKGIIAKPMVNPVKHQLRELQSVSTFSSMENTVNVRGFVNPGSPTARDDDVGSDGSSDLFEIESFSSTPTTLYNGVCNTKDEEDSKYDAKRFALSTNGISKIDQYVRRSVDEAPTLDWSVAAAEGYDKANFSAVEIGVLRRRMEEAGGEDGGNRKGDELMLMSCRPEKAASVGPPPVKCVVAEGATIFPLPAGGRPPRANKPPLGSSQPEPAGSPVAFAA</sequence>
<gene>
    <name evidence="2" type="ORF">Sango_2035800</name>
</gene>
<accession>A0AAE1WFS5</accession>
<dbReference type="GO" id="GO:0016301">
    <property type="term" value="F:kinase activity"/>
    <property type="evidence" value="ECO:0007669"/>
    <property type="project" value="UniProtKB-KW"/>
</dbReference>
<proteinExistence type="predicted"/>
<dbReference type="InterPro" id="IPR039615">
    <property type="entry name" value="PKS"/>
</dbReference>
<dbReference type="AlphaFoldDB" id="A0AAE1WFS5"/>
<dbReference type="PANTHER" id="PTHR33781:SF1">
    <property type="entry name" value="PROTEIN PHYTOCHROME KINASE SUBSTRATE 4"/>
    <property type="match status" value="1"/>
</dbReference>
<organism evidence="2 3">
    <name type="scientific">Sesamum angolense</name>
    <dbReference type="NCBI Taxonomy" id="2727404"/>
    <lineage>
        <taxon>Eukaryota</taxon>
        <taxon>Viridiplantae</taxon>
        <taxon>Streptophyta</taxon>
        <taxon>Embryophyta</taxon>
        <taxon>Tracheophyta</taxon>
        <taxon>Spermatophyta</taxon>
        <taxon>Magnoliopsida</taxon>
        <taxon>eudicotyledons</taxon>
        <taxon>Gunneridae</taxon>
        <taxon>Pentapetalae</taxon>
        <taxon>asterids</taxon>
        <taxon>lamiids</taxon>
        <taxon>Lamiales</taxon>
        <taxon>Pedaliaceae</taxon>
        <taxon>Sesamum</taxon>
    </lineage>
</organism>
<name>A0AAE1WFS5_9LAMI</name>
<dbReference type="PANTHER" id="PTHR33781">
    <property type="entry name" value="PROTEIN PHYTOCHROME KINASE SUBSTRATE 1-RELATED"/>
    <property type="match status" value="1"/>
</dbReference>